<proteinExistence type="predicted"/>
<evidence type="ECO:0000313" key="1">
    <source>
        <dbReference type="EMBL" id="GAX61374.1"/>
    </source>
</evidence>
<name>A0A286TZT2_9BACT</name>
<dbReference type="RefSeq" id="WP_096894764.1">
    <property type="nucleotide sequence ID" value="NZ_BAOS01000022.1"/>
</dbReference>
<keyword evidence="2" id="KW-1185">Reference proteome</keyword>
<dbReference type="AlphaFoldDB" id="A0A286TZT2"/>
<dbReference type="EMBL" id="BAOS01000022">
    <property type="protein sequence ID" value="GAX61374.1"/>
    <property type="molecule type" value="Genomic_DNA"/>
</dbReference>
<gene>
    <name evidence="1" type="ORF">SCALIN_C22_0084</name>
</gene>
<organism evidence="1 2">
    <name type="scientific">Candidatus Scalindua japonica</name>
    <dbReference type="NCBI Taxonomy" id="1284222"/>
    <lineage>
        <taxon>Bacteria</taxon>
        <taxon>Pseudomonadati</taxon>
        <taxon>Planctomycetota</taxon>
        <taxon>Candidatus Brocadiia</taxon>
        <taxon>Candidatus Brocadiales</taxon>
        <taxon>Candidatus Scalinduaceae</taxon>
        <taxon>Candidatus Scalindua</taxon>
    </lineage>
</organism>
<dbReference type="Proteomes" id="UP000218542">
    <property type="component" value="Unassembled WGS sequence"/>
</dbReference>
<comment type="caution">
    <text evidence="1">The sequence shown here is derived from an EMBL/GenBank/DDBJ whole genome shotgun (WGS) entry which is preliminary data.</text>
</comment>
<protein>
    <submittedName>
        <fullName evidence="1">Uncharacterized protein</fullName>
    </submittedName>
</protein>
<sequence>MKNTTVIFLVLFLFPICLFADESSLSRFYREYSEVNHSLMSDKGCLDELIELQSLDAKAADKIAHFWAFKSEMECYDFIEKIMHSSKSPGLYKEIDYNYYMDTRITKVFGGKYEDLNKAQEDAERCHYCIYHENWDAINKMILDKLKTVKEAANEKVQDKW</sequence>
<accession>A0A286TZT2</accession>
<evidence type="ECO:0000313" key="2">
    <source>
        <dbReference type="Proteomes" id="UP000218542"/>
    </source>
</evidence>
<reference evidence="2" key="1">
    <citation type="journal article" date="2017" name="Environ. Microbiol. Rep.">
        <title>Genetic Diversity of Marine Anaerobic Ammonium-Oxidizing Bacteria as Revealed by Genomic and Proteomic Analyses of 'Candidatus Scalindua japonica'.</title>
        <authorList>
            <person name="Oshiki M."/>
            <person name="Mizuto K."/>
            <person name="Kimura Z."/>
            <person name="Kindaichi T."/>
            <person name="Satoh H."/>
            <person name="Okabe S."/>
        </authorList>
    </citation>
    <scope>NUCLEOTIDE SEQUENCE [LARGE SCALE GENOMIC DNA]</scope>
    <source>
        <strain evidence="2">husup-a2</strain>
    </source>
</reference>